<dbReference type="RefSeq" id="WP_121977651.1">
    <property type="nucleotide sequence ID" value="NZ_JBHTLH010000005.1"/>
</dbReference>
<keyword evidence="2" id="KW-1185">Reference proteome</keyword>
<name>A0ABW3PLH7_9LACO</name>
<reference evidence="2" key="1">
    <citation type="journal article" date="2019" name="Int. J. Syst. Evol. Microbiol.">
        <title>The Global Catalogue of Microorganisms (GCM) 10K type strain sequencing project: providing services to taxonomists for standard genome sequencing and annotation.</title>
        <authorList>
            <consortium name="The Broad Institute Genomics Platform"/>
            <consortium name="The Broad Institute Genome Sequencing Center for Infectious Disease"/>
            <person name="Wu L."/>
            <person name="Ma J."/>
        </authorList>
    </citation>
    <scope>NUCLEOTIDE SEQUENCE [LARGE SCALE GENOMIC DNA]</scope>
    <source>
        <strain evidence="2">CCUG 71848</strain>
    </source>
</reference>
<proteinExistence type="predicted"/>
<dbReference type="Proteomes" id="UP001597156">
    <property type="component" value="Unassembled WGS sequence"/>
</dbReference>
<sequence>MAKYLKPQAEIVKSISEIAAQSTIFDLISYMGLPIIVESECEEIISFEIKSDFLNNSFEESIIEMSEINSALFESIDTIAEAA</sequence>
<organism evidence="1 2">
    <name type="scientific">Lentilactobacillus raoultii</name>
    <dbReference type="NCBI Taxonomy" id="1987503"/>
    <lineage>
        <taxon>Bacteria</taxon>
        <taxon>Bacillati</taxon>
        <taxon>Bacillota</taxon>
        <taxon>Bacilli</taxon>
        <taxon>Lactobacillales</taxon>
        <taxon>Lactobacillaceae</taxon>
        <taxon>Lentilactobacillus</taxon>
    </lineage>
</organism>
<evidence type="ECO:0000313" key="1">
    <source>
        <dbReference type="EMBL" id="MFD1124036.1"/>
    </source>
</evidence>
<accession>A0ABW3PLH7</accession>
<dbReference type="EMBL" id="JBHTLH010000005">
    <property type="protein sequence ID" value="MFD1124036.1"/>
    <property type="molecule type" value="Genomic_DNA"/>
</dbReference>
<protein>
    <submittedName>
        <fullName evidence="1">Uncharacterized protein</fullName>
    </submittedName>
</protein>
<comment type="caution">
    <text evidence="1">The sequence shown here is derived from an EMBL/GenBank/DDBJ whole genome shotgun (WGS) entry which is preliminary data.</text>
</comment>
<gene>
    <name evidence="1" type="ORF">ACFQ22_01485</name>
</gene>
<evidence type="ECO:0000313" key="2">
    <source>
        <dbReference type="Proteomes" id="UP001597156"/>
    </source>
</evidence>